<evidence type="ECO:0000313" key="3">
    <source>
        <dbReference type="EMBL" id="CAE7451529.1"/>
    </source>
</evidence>
<name>A0A812RPZ9_9DINO</name>
<feature type="compositionally biased region" description="Basic and acidic residues" evidence="1">
    <location>
        <begin position="829"/>
        <end position="839"/>
    </location>
</feature>
<dbReference type="EMBL" id="CAJNDS010002367">
    <property type="protein sequence ID" value="CAE7451529.1"/>
    <property type="molecule type" value="Genomic_DNA"/>
</dbReference>
<dbReference type="AlphaFoldDB" id="A0A812RPZ9"/>
<protein>
    <submittedName>
        <fullName evidence="3">Uncharacterized protein</fullName>
    </submittedName>
</protein>
<evidence type="ECO:0000256" key="1">
    <source>
        <dbReference type="SAM" id="MobiDB-lite"/>
    </source>
</evidence>
<comment type="caution">
    <text evidence="3">The sequence shown here is derived from an EMBL/GenBank/DDBJ whole genome shotgun (WGS) entry which is preliminary data.</text>
</comment>
<gene>
    <name evidence="3" type="ORF">SNAT2548_LOCUS24727</name>
</gene>
<reference evidence="3" key="1">
    <citation type="submission" date="2021-02" db="EMBL/GenBank/DDBJ databases">
        <authorList>
            <person name="Dougan E. K."/>
            <person name="Rhodes N."/>
            <person name="Thang M."/>
            <person name="Chan C."/>
        </authorList>
    </citation>
    <scope>NUCLEOTIDE SEQUENCE</scope>
</reference>
<feature type="region of interest" description="Disordered" evidence="1">
    <location>
        <begin position="818"/>
        <end position="839"/>
    </location>
</feature>
<keyword evidence="2" id="KW-0732">Signal</keyword>
<dbReference type="OrthoDB" id="427809at2759"/>
<evidence type="ECO:0000313" key="4">
    <source>
        <dbReference type="Proteomes" id="UP000604046"/>
    </source>
</evidence>
<dbReference type="Proteomes" id="UP000604046">
    <property type="component" value="Unassembled WGS sequence"/>
</dbReference>
<accession>A0A812RPZ9</accession>
<evidence type="ECO:0000256" key="2">
    <source>
        <dbReference type="SAM" id="SignalP"/>
    </source>
</evidence>
<sequence>MQQLIHLLLLACAVLGEDAVPLSPPPENLTRSVVSSGPGHEVSERVLSGRKWASLSTFSSRLSASGTTTKTGLAGFSLVAAGAVSGAMLNDMDEADAGVDLSDDNWKEAAWEMTKAAIQLGADIASEMKGVSPLLSSGVGAVIAVADIFIPTDEPLTTEEGQKMINEALEKAKEQWMQEMRDETVGLIQDALAAASLQETKLEIQSFTKDLVSVDTMDSMEPDSALAYAMALEKGVSHLSRKLFLPCLESGWGSEECSERLGSGAVYMLDALANVHFAIFAEIFRTMKKKLRMLKDHLLNFAPATASQLHVARQVLVSNFKRVGCNNSDPSEQTLERFKVQNTPYVIMKHINWQHVESLPFYDLASANAAWWDPSYNDWTKALRLVDSWGNKIEHYGNQGDVVTEMDAHFNQKYKAGGVDGPFAPFVVMKHENWGVVTDEIFFDLADATARFEALVVVGTKATVLVDGRFTELRWFGSGNTGALLADFSAHFKAKFSPKEGDLLHNMYDFCVAARDQPGSEMAKECCPANEPTCQPTCSNVTALQFGLFQTMQQRFRRVQEQYRYLLKEGSRDKFLDLRLKHIKCVGSTCEDALDISETNFAPKPLADFRAVVQRQSEVWTRTMEALEKGSIMMDGLRVFNLEPATGTWVTETISVQQSAGFARLMSVATKGANTPCLFINGQYFSKPTCADHPTNPQVCSSQYFRWNDAQGRDNDPSPVFWDFKLLSSDVTIQKFPLLWPGEYGQFSSLVLRVQPTPHPWPLLAPPEKKSPYYQGSMGSAGCAVIEQRYLRCTGEDSANGRDKSVTVEQQPAEVGSGFLHAPIGAGRDSGRAAVRDAG</sequence>
<keyword evidence="4" id="KW-1185">Reference proteome</keyword>
<organism evidence="3 4">
    <name type="scientific">Symbiodinium natans</name>
    <dbReference type="NCBI Taxonomy" id="878477"/>
    <lineage>
        <taxon>Eukaryota</taxon>
        <taxon>Sar</taxon>
        <taxon>Alveolata</taxon>
        <taxon>Dinophyceae</taxon>
        <taxon>Suessiales</taxon>
        <taxon>Symbiodiniaceae</taxon>
        <taxon>Symbiodinium</taxon>
    </lineage>
</organism>
<proteinExistence type="predicted"/>
<feature type="chain" id="PRO_5032594031" evidence="2">
    <location>
        <begin position="20"/>
        <end position="839"/>
    </location>
</feature>
<feature type="signal peptide" evidence="2">
    <location>
        <begin position="1"/>
        <end position="19"/>
    </location>
</feature>